<gene>
    <name evidence="3" type="ORF">NMY3_02581</name>
</gene>
<dbReference type="InterPro" id="IPR001173">
    <property type="entry name" value="Glyco_trans_2-like"/>
</dbReference>
<feature type="transmembrane region" description="Helical" evidence="1">
    <location>
        <begin position="273"/>
        <end position="299"/>
    </location>
</feature>
<dbReference type="EMBL" id="CP012850">
    <property type="protein sequence ID" value="ALI36772.1"/>
    <property type="molecule type" value="Genomic_DNA"/>
</dbReference>
<dbReference type="Pfam" id="PF00535">
    <property type="entry name" value="Glycos_transf_2"/>
    <property type="match status" value="1"/>
</dbReference>
<evidence type="ECO:0000259" key="2">
    <source>
        <dbReference type="Pfam" id="PF00535"/>
    </source>
</evidence>
<reference evidence="4" key="1">
    <citation type="submission" date="2015-10" db="EMBL/GenBank/DDBJ databases">
        <title>Niche specialization of a soil ammonia-oxidizing archaeon, Candidatus Nitrosocosmicus oleophilus.</title>
        <authorList>
            <person name="Jung M.-Y."/>
            <person name="Rhee S.-K."/>
        </authorList>
    </citation>
    <scope>NUCLEOTIDE SEQUENCE [LARGE SCALE GENOMIC DNA]</scope>
    <source>
        <strain evidence="4">MY3</strain>
    </source>
</reference>
<dbReference type="KEGG" id="taa:NMY3_02581"/>
<dbReference type="EC" id="2.4.1.54" evidence="3"/>
<feature type="domain" description="Glycosyltransferase 2-like" evidence="2">
    <location>
        <begin position="17"/>
        <end position="175"/>
    </location>
</feature>
<dbReference type="PANTHER" id="PTHR48090">
    <property type="entry name" value="UNDECAPRENYL-PHOSPHATE 4-DEOXY-4-FORMAMIDO-L-ARABINOSE TRANSFERASE-RELATED"/>
    <property type="match status" value="1"/>
</dbReference>
<dbReference type="InterPro" id="IPR029044">
    <property type="entry name" value="Nucleotide-diphossugar_trans"/>
</dbReference>
<keyword evidence="3" id="KW-0808">Transferase</keyword>
<dbReference type="Proteomes" id="UP000058925">
    <property type="component" value="Chromosome"/>
</dbReference>
<keyword evidence="4" id="KW-1185">Reference proteome</keyword>
<keyword evidence="1" id="KW-0812">Transmembrane</keyword>
<dbReference type="GO" id="GO:0047267">
    <property type="term" value="F:undecaprenyl-phosphate mannosyltransferase activity"/>
    <property type="evidence" value="ECO:0007669"/>
    <property type="project" value="UniProtKB-EC"/>
</dbReference>
<dbReference type="PANTHER" id="PTHR48090:SF7">
    <property type="entry name" value="RFBJ PROTEIN"/>
    <property type="match status" value="1"/>
</dbReference>
<dbReference type="SUPFAM" id="SSF53448">
    <property type="entry name" value="Nucleotide-diphospho-sugar transferases"/>
    <property type="match status" value="1"/>
</dbReference>
<keyword evidence="1" id="KW-0472">Membrane</keyword>
<sequence>MTLDLVSNESTSKHIIVCIPAYNEEDNIREIITKAKTHASEVIVYDDGSIDRTSEIAKEVGAVVIRNSRNKGYGKALSELFKFALKRNADIMITLDSDGQHDPDQIPEIIDPLMKNEADIVIGSRFLKKEDMQHVPSYRNFGIRAITKFTQVVSYNKITDAQSGFRAYNLNALDNLKLYEDGMAISTEILLKANEHNLRVAEVPITVTYNGNGSTHNPIAHGLAVFNHLFRYLSFRKPLIFYGIPGLLLLIISSIFMYSALDLFSTTRFVSTNMIILSLGFAIMGILLLATSAIVYTLITLFKGRLREI</sequence>
<dbReference type="InterPro" id="IPR050256">
    <property type="entry name" value="Glycosyltransferase_2"/>
</dbReference>
<evidence type="ECO:0000256" key="1">
    <source>
        <dbReference type="SAM" id="Phobius"/>
    </source>
</evidence>
<evidence type="ECO:0000313" key="4">
    <source>
        <dbReference type="Proteomes" id="UP000058925"/>
    </source>
</evidence>
<evidence type="ECO:0000313" key="3">
    <source>
        <dbReference type="EMBL" id="ALI36772.1"/>
    </source>
</evidence>
<dbReference type="AlphaFoldDB" id="A0A654MBC8"/>
<dbReference type="CDD" id="cd04179">
    <property type="entry name" value="DPM_DPG-synthase_like"/>
    <property type="match status" value="1"/>
</dbReference>
<proteinExistence type="predicted"/>
<keyword evidence="1" id="KW-1133">Transmembrane helix</keyword>
<keyword evidence="3" id="KW-0328">Glycosyltransferase</keyword>
<dbReference type="Gene3D" id="3.90.550.10">
    <property type="entry name" value="Spore Coat Polysaccharide Biosynthesis Protein SpsA, Chain A"/>
    <property type="match status" value="1"/>
</dbReference>
<organism evidence="3 4">
    <name type="scientific">Candidatus Nitrosocosmicus oleophilus</name>
    <dbReference type="NCBI Taxonomy" id="1353260"/>
    <lineage>
        <taxon>Archaea</taxon>
        <taxon>Nitrososphaerota</taxon>
        <taxon>Nitrososphaeria</taxon>
        <taxon>Nitrososphaerales</taxon>
        <taxon>Nitrososphaeraceae</taxon>
        <taxon>Candidatus Nitrosocosmicus</taxon>
    </lineage>
</organism>
<feature type="transmembrane region" description="Helical" evidence="1">
    <location>
        <begin position="239"/>
        <end position="261"/>
    </location>
</feature>
<accession>A0A654MBC8</accession>
<name>A0A654MBC8_9ARCH</name>
<protein>
    <submittedName>
        <fullName evidence="3">Undecaprenyl-phosphate mannosyltransferase</fullName>
        <ecNumber evidence="3">2.4.1.54</ecNumber>
    </submittedName>
</protein>